<protein>
    <recommendedName>
        <fullName evidence="2">Thioredoxin</fullName>
    </recommendedName>
</protein>
<dbReference type="PANTHER" id="PTHR46115">
    <property type="entry name" value="THIOREDOXIN-LIKE PROTEIN 1"/>
    <property type="match status" value="1"/>
</dbReference>
<feature type="active site" description="Nucleophile" evidence="3">
    <location>
        <position position="35"/>
    </location>
</feature>
<dbReference type="PIRSF" id="PIRSF000077">
    <property type="entry name" value="Thioredoxin"/>
    <property type="match status" value="1"/>
</dbReference>
<comment type="caution">
    <text evidence="6">The sequence shown here is derived from an EMBL/GenBank/DDBJ whole genome shotgun (WGS) entry which is preliminary data.</text>
</comment>
<reference evidence="6 7" key="1">
    <citation type="journal article" date="2017" name="Mol. Biol. Evol.">
        <title>The 4-celled Tetrabaena socialis nuclear genome reveals the essential components for genetic control of cell number at the origin of multicellularity in the volvocine lineage.</title>
        <authorList>
            <person name="Featherston J."/>
            <person name="Arakaki Y."/>
            <person name="Hanschen E.R."/>
            <person name="Ferris P.J."/>
            <person name="Michod R.E."/>
            <person name="Olson B.J.S.C."/>
            <person name="Nozaki H."/>
            <person name="Durand P.M."/>
        </authorList>
    </citation>
    <scope>NUCLEOTIDE SEQUENCE [LARGE SCALE GENOMIC DNA]</scope>
    <source>
        <strain evidence="6 7">NIES-571</strain>
    </source>
</reference>
<feature type="site" description="Contributes to redox potential value" evidence="3">
    <location>
        <position position="37"/>
    </location>
</feature>
<dbReference type="PRINTS" id="PR00421">
    <property type="entry name" value="THIOREDOXIN"/>
</dbReference>
<keyword evidence="7" id="KW-1185">Reference proteome</keyword>
<feature type="site" description="Deprotonates C-terminal active site Cys" evidence="3">
    <location>
        <position position="29"/>
    </location>
</feature>
<dbReference type="InterPro" id="IPR005746">
    <property type="entry name" value="Thioredoxin"/>
</dbReference>
<comment type="similarity">
    <text evidence="2">Belongs to the thioredoxin family.</text>
</comment>
<dbReference type="OrthoDB" id="2121326at2759"/>
<feature type="active site" description="Nucleophile" evidence="3">
    <location>
        <position position="38"/>
    </location>
</feature>
<evidence type="ECO:0000256" key="2">
    <source>
        <dbReference type="PIRNR" id="PIRNR000077"/>
    </source>
</evidence>
<dbReference type="FunFam" id="3.40.30.10:FF:000245">
    <property type="entry name" value="Thioredoxin"/>
    <property type="match status" value="1"/>
</dbReference>
<dbReference type="SUPFAM" id="SSF52833">
    <property type="entry name" value="Thioredoxin-like"/>
    <property type="match status" value="1"/>
</dbReference>
<organism evidence="6 7">
    <name type="scientific">Tetrabaena socialis</name>
    <dbReference type="NCBI Taxonomy" id="47790"/>
    <lineage>
        <taxon>Eukaryota</taxon>
        <taxon>Viridiplantae</taxon>
        <taxon>Chlorophyta</taxon>
        <taxon>core chlorophytes</taxon>
        <taxon>Chlorophyceae</taxon>
        <taxon>CS clade</taxon>
        <taxon>Chlamydomonadales</taxon>
        <taxon>Tetrabaenaceae</taxon>
        <taxon>Tetrabaena</taxon>
    </lineage>
</organism>
<dbReference type="EMBL" id="PGGS01000534">
    <property type="protein sequence ID" value="PNH03204.1"/>
    <property type="molecule type" value="Genomic_DNA"/>
</dbReference>
<accession>A0A2J7ZSF6</accession>
<evidence type="ECO:0000313" key="6">
    <source>
        <dbReference type="EMBL" id="PNH03204.1"/>
    </source>
</evidence>
<dbReference type="InterPro" id="IPR013766">
    <property type="entry name" value="Thioredoxin_domain"/>
</dbReference>
<feature type="site" description="Contributes to redox potential value" evidence="3">
    <location>
        <position position="36"/>
    </location>
</feature>
<keyword evidence="1 4" id="KW-1015">Disulfide bond</keyword>
<dbReference type="PROSITE" id="PS00194">
    <property type="entry name" value="THIOREDOXIN_1"/>
    <property type="match status" value="1"/>
</dbReference>
<dbReference type="Gene3D" id="3.40.30.10">
    <property type="entry name" value="Glutaredoxin"/>
    <property type="match status" value="1"/>
</dbReference>
<dbReference type="Proteomes" id="UP000236333">
    <property type="component" value="Unassembled WGS sequence"/>
</dbReference>
<evidence type="ECO:0000259" key="5">
    <source>
        <dbReference type="PROSITE" id="PS51352"/>
    </source>
</evidence>
<dbReference type="InterPro" id="IPR017937">
    <property type="entry name" value="Thioredoxin_CS"/>
</dbReference>
<dbReference type="Pfam" id="PF00085">
    <property type="entry name" value="Thioredoxin"/>
    <property type="match status" value="1"/>
</dbReference>
<gene>
    <name evidence="6" type="ORF">TSOC_010754</name>
</gene>
<feature type="disulfide bond" description="Redox-active" evidence="4">
    <location>
        <begin position="35"/>
        <end position="38"/>
    </location>
</feature>
<dbReference type="AlphaFoldDB" id="A0A2J7ZSF6"/>
<dbReference type="PROSITE" id="PS51352">
    <property type="entry name" value="THIOREDOXIN_2"/>
    <property type="match status" value="1"/>
</dbReference>
<sequence length="110" mass="12007">MSRVVHIQSTEEWRKAIEETKGGKSAIVDFTAIWCGPCQRVAPEFDKLSLAHLEIAFLKVDVDKLQDVAAECGVSAMPTFIGFHNGEKVDTVVGASMDKIRSLIATLSSK</sequence>
<proteinExistence type="inferred from homology"/>
<evidence type="ECO:0000313" key="7">
    <source>
        <dbReference type="Proteomes" id="UP000236333"/>
    </source>
</evidence>
<dbReference type="CDD" id="cd02947">
    <property type="entry name" value="TRX_family"/>
    <property type="match status" value="1"/>
</dbReference>
<dbReference type="InterPro" id="IPR036249">
    <property type="entry name" value="Thioredoxin-like_sf"/>
</dbReference>
<keyword evidence="4" id="KW-0676">Redox-active center</keyword>
<evidence type="ECO:0000256" key="1">
    <source>
        <dbReference type="ARBA" id="ARBA00023157"/>
    </source>
</evidence>
<evidence type="ECO:0000256" key="4">
    <source>
        <dbReference type="PIRSR" id="PIRSR000077-4"/>
    </source>
</evidence>
<evidence type="ECO:0000256" key="3">
    <source>
        <dbReference type="PIRSR" id="PIRSR000077-1"/>
    </source>
</evidence>
<dbReference type="GO" id="GO:0015035">
    <property type="term" value="F:protein-disulfide reductase activity"/>
    <property type="evidence" value="ECO:0007669"/>
    <property type="project" value="InterPro"/>
</dbReference>
<feature type="domain" description="Thioredoxin" evidence="5">
    <location>
        <begin position="1"/>
        <end position="109"/>
    </location>
</feature>
<name>A0A2J7ZSF6_9CHLO</name>